<feature type="compositionally biased region" description="Basic and acidic residues" evidence="1">
    <location>
        <begin position="406"/>
        <end position="421"/>
    </location>
</feature>
<comment type="caution">
    <text evidence="2">The sequence shown here is derived from an EMBL/GenBank/DDBJ whole genome shotgun (WGS) entry which is preliminary data.</text>
</comment>
<dbReference type="Pfam" id="PF07394">
    <property type="entry name" value="DUF1501"/>
    <property type="match status" value="1"/>
</dbReference>
<feature type="region of interest" description="Disordered" evidence="1">
    <location>
        <begin position="399"/>
        <end position="421"/>
    </location>
</feature>
<dbReference type="PROSITE" id="PS51318">
    <property type="entry name" value="TAT"/>
    <property type="match status" value="1"/>
</dbReference>
<dbReference type="AlphaFoldDB" id="A0A225DZM6"/>
<proteinExistence type="predicted"/>
<gene>
    <name evidence="2" type="ORF">FRUB_00122</name>
</gene>
<reference evidence="3" key="1">
    <citation type="submission" date="2017-06" db="EMBL/GenBank/DDBJ databases">
        <title>Genome analysis of Fimbriiglobus ruber SP5, the first member of the order Planctomycetales with confirmed chitinolytic capability.</title>
        <authorList>
            <person name="Ravin N.V."/>
            <person name="Rakitin A.L."/>
            <person name="Ivanova A.A."/>
            <person name="Beletsky A.V."/>
            <person name="Kulichevskaya I.S."/>
            <person name="Mardanov A.V."/>
            <person name="Dedysh S.N."/>
        </authorList>
    </citation>
    <scope>NUCLEOTIDE SEQUENCE [LARGE SCALE GENOMIC DNA]</scope>
    <source>
        <strain evidence="3">SP5</strain>
    </source>
</reference>
<name>A0A225DZM6_9BACT</name>
<evidence type="ECO:0000313" key="3">
    <source>
        <dbReference type="Proteomes" id="UP000214646"/>
    </source>
</evidence>
<dbReference type="PANTHER" id="PTHR43737">
    <property type="entry name" value="BLL7424 PROTEIN"/>
    <property type="match status" value="1"/>
</dbReference>
<accession>A0A225DZM6</accession>
<dbReference type="Gene3D" id="3.40.720.10">
    <property type="entry name" value="Alkaline Phosphatase, subunit A"/>
    <property type="match status" value="1"/>
</dbReference>
<dbReference type="PANTHER" id="PTHR43737:SF1">
    <property type="entry name" value="DUF1501 DOMAIN-CONTAINING PROTEIN"/>
    <property type="match status" value="1"/>
</dbReference>
<dbReference type="OrthoDB" id="127333at2"/>
<sequence length="421" mass="44734">MFGFGTRNGGVTRRDALRLSAAGFTGACGAPWFHALAAHASGETMAPQRPKSCILIWLIGGPPQSLTFDIKGHSAIKPIATAAADVRISEHMSKTARVMQDVTLLRGMRTADSNHGTARYLMHTGFRKGQNGVTHPVLGSIVAHDLGDMAHDLPTFVSVGSPQFGGYGPGHLGPKYAPSRVDSTAGGLSDLKPTGSLAEFDARAGLRSELNSTFAEDHMSKAAQAHQITLGQAARLMHSPKTKAFDVSTEPATLRDAYGRGQLGQSCLLARRLIESGVQFVEVRHSGWDVHKDTVNKTKKLSEEFDPAFATLVTDLKQRGRLNDTLVICMGEFGRNPANGSNHFSRAWTTVLAGGGLKNGRAIGDTGASGGTVEARPITPGDFMATVCTALGIDPKKEWTASNGRPLDKVSKGAEPVRELF</sequence>
<evidence type="ECO:0000256" key="1">
    <source>
        <dbReference type="SAM" id="MobiDB-lite"/>
    </source>
</evidence>
<dbReference type="Proteomes" id="UP000214646">
    <property type="component" value="Unassembled WGS sequence"/>
</dbReference>
<dbReference type="InterPro" id="IPR017850">
    <property type="entry name" value="Alkaline_phosphatase_core_sf"/>
</dbReference>
<dbReference type="SUPFAM" id="SSF53649">
    <property type="entry name" value="Alkaline phosphatase-like"/>
    <property type="match status" value="1"/>
</dbReference>
<evidence type="ECO:0008006" key="4">
    <source>
        <dbReference type="Google" id="ProtNLM"/>
    </source>
</evidence>
<evidence type="ECO:0000313" key="2">
    <source>
        <dbReference type="EMBL" id="OWK46423.1"/>
    </source>
</evidence>
<dbReference type="InterPro" id="IPR010869">
    <property type="entry name" value="DUF1501"/>
</dbReference>
<dbReference type="RefSeq" id="WP_088251653.1">
    <property type="nucleotide sequence ID" value="NZ_NIDE01000001.1"/>
</dbReference>
<protein>
    <recommendedName>
        <fullName evidence="4">DUF1501 domain-containing protein</fullName>
    </recommendedName>
</protein>
<dbReference type="EMBL" id="NIDE01000001">
    <property type="protein sequence ID" value="OWK46423.1"/>
    <property type="molecule type" value="Genomic_DNA"/>
</dbReference>
<keyword evidence="3" id="KW-1185">Reference proteome</keyword>
<dbReference type="InterPro" id="IPR006311">
    <property type="entry name" value="TAT_signal"/>
</dbReference>
<organism evidence="2 3">
    <name type="scientific">Fimbriiglobus ruber</name>
    <dbReference type="NCBI Taxonomy" id="1908690"/>
    <lineage>
        <taxon>Bacteria</taxon>
        <taxon>Pseudomonadati</taxon>
        <taxon>Planctomycetota</taxon>
        <taxon>Planctomycetia</taxon>
        <taxon>Gemmatales</taxon>
        <taxon>Gemmataceae</taxon>
        <taxon>Fimbriiglobus</taxon>
    </lineage>
</organism>